<sequence>MDTQPPSGRLRPNYCDVDLPKDLTPSMLVKNRLKALMNVVNNAKTTYGTKGILDGICRHTKYPLTLITAVVPLYSKCDRTLLWPTWLKNAKGVGSIDVIIDPIILASHAVLFVEIWGCRRDNFEIDGFDEVCRVNGPTIANANPECILMLLIDIADTRNSIQATNKPDLLDKMEVLMLLLNLLEKALNDYLETKTLT</sequence>
<name>A0A4C1YQK3_EUMVA</name>
<accession>A0A4C1YQK3</accession>
<reference evidence="1 2" key="1">
    <citation type="journal article" date="2019" name="Commun. Biol.">
        <title>The bagworm genome reveals a unique fibroin gene that provides high tensile strength.</title>
        <authorList>
            <person name="Kono N."/>
            <person name="Nakamura H."/>
            <person name="Ohtoshi R."/>
            <person name="Tomita M."/>
            <person name="Numata K."/>
            <person name="Arakawa K."/>
        </authorList>
    </citation>
    <scope>NUCLEOTIDE SEQUENCE [LARGE SCALE GENOMIC DNA]</scope>
</reference>
<proteinExistence type="predicted"/>
<protein>
    <submittedName>
        <fullName evidence="1">Uncharacterized protein</fullName>
    </submittedName>
</protein>
<keyword evidence="2" id="KW-1185">Reference proteome</keyword>
<organism evidence="1 2">
    <name type="scientific">Eumeta variegata</name>
    <name type="common">Bagworm moth</name>
    <name type="synonym">Eumeta japonica</name>
    <dbReference type="NCBI Taxonomy" id="151549"/>
    <lineage>
        <taxon>Eukaryota</taxon>
        <taxon>Metazoa</taxon>
        <taxon>Ecdysozoa</taxon>
        <taxon>Arthropoda</taxon>
        <taxon>Hexapoda</taxon>
        <taxon>Insecta</taxon>
        <taxon>Pterygota</taxon>
        <taxon>Neoptera</taxon>
        <taxon>Endopterygota</taxon>
        <taxon>Lepidoptera</taxon>
        <taxon>Glossata</taxon>
        <taxon>Ditrysia</taxon>
        <taxon>Tineoidea</taxon>
        <taxon>Psychidae</taxon>
        <taxon>Oiketicinae</taxon>
        <taxon>Eumeta</taxon>
    </lineage>
</organism>
<gene>
    <name evidence="1" type="ORF">EVAR_63379_1</name>
</gene>
<evidence type="ECO:0000313" key="2">
    <source>
        <dbReference type="Proteomes" id="UP000299102"/>
    </source>
</evidence>
<comment type="caution">
    <text evidence="1">The sequence shown here is derived from an EMBL/GenBank/DDBJ whole genome shotgun (WGS) entry which is preliminary data.</text>
</comment>
<dbReference type="AlphaFoldDB" id="A0A4C1YQK3"/>
<dbReference type="EMBL" id="BGZK01001369">
    <property type="protein sequence ID" value="GBP78428.1"/>
    <property type="molecule type" value="Genomic_DNA"/>
</dbReference>
<dbReference type="Proteomes" id="UP000299102">
    <property type="component" value="Unassembled WGS sequence"/>
</dbReference>
<evidence type="ECO:0000313" key="1">
    <source>
        <dbReference type="EMBL" id="GBP78428.1"/>
    </source>
</evidence>